<proteinExistence type="predicted"/>
<feature type="domain" description="NAD-glutamate dehydrogenase ACT2" evidence="4">
    <location>
        <begin position="427"/>
        <end position="517"/>
    </location>
</feature>
<feature type="domain" description="NAD-specific glutamate dehydrogenase C-terminal" evidence="2">
    <location>
        <begin position="1295"/>
        <end position="1631"/>
    </location>
</feature>
<dbReference type="Pfam" id="PF21073">
    <property type="entry name" value="GDH_HM1"/>
    <property type="match status" value="1"/>
</dbReference>
<dbReference type="STRING" id="117157.SAMN04489717_3001"/>
<dbReference type="Pfam" id="PF05088">
    <property type="entry name" value="Bac_GDH_CD"/>
    <property type="match status" value="1"/>
</dbReference>
<gene>
    <name evidence="6" type="ORF">SAMN04489717_3001</name>
</gene>
<dbReference type="Pfam" id="PF21078">
    <property type="entry name" value="GDH_HM3"/>
    <property type="match status" value="1"/>
</dbReference>
<dbReference type="InterPro" id="IPR049059">
    <property type="entry name" value="NAD_Glu_DH_HM1"/>
</dbReference>
<dbReference type="Pfam" id="PF21075">
    <property type="entry name" value="GDH_ACT1"/>
    <property type="match status" value="1"/>
</dbReference>
<evidence type="ECO:0000313" key="7">
    <source>
        <dbReference type="Proteomes" id="UP000198983"/>
    </source>
</evidence>
<evidence type="ECO:0000313" key="6">
    <source>
        <dbReference type="EMBL" id="SDS53417.1"/>
    </source>
</evidence>
<dbReference type="InterPro" id="IPR007780">
    <property type="entry name" value="NAD_Glu_DH_bac"/>
</dbReference>
<evidence type="ECO:0000259" key="5">
    <source>
        <dbReference type="Pfam" id="PF21077"/>
    </source>
</evidence>
<dbReference type="PANTHER" id="PTHR43403:SF1">
    <property type="entry name" value="NAD-SPECIFIC GLUTAMATE DEHYDROGENASE"/>
    <property type="match status" value="1"/>
</dbReference>
<feature type="domain" description="NAD-glutamate dehydrogenase catalytic" evidence="1">
    <location>
        <begin position="753"/>
        <end position="1249"/>
    </location>
</feature>
<dbReference type="InterPro" id="IPR028971">
    <property type="entry name" value="NAD-GDH_cat"/>
</dbReference>
<evidence type="ECO:0000259" key="3">
    <source>
        <dbReference type="Pfam" id="PF21075"/>
    </source>
</evidence>
<dbReference type="SUPFAM" id="SSF51735">
    <property type="entry name" value="NAD(P)-binding Rossmann-fold domains"/>
    <property type="match status" value="1"/>
</dbReference>
<protein>
    <submittedName>
        <fullName evidence="6">Glutamate dehydrogenase</fullName>
    </submittedName>
</protein>
<accession>A0A1H1SZE5</accession>
<dbReference type="InterPro" id="IPR049064">
    <property type="entry name" value="NAD_Glu_DH_ACT3"/>
</dbReference>
<dbReference type="EMBL" id="LT629732">
    <property type="protein sequence ID" value="SDS53417.1"/>
    <property type="molecule type" value="Genomic_DNA"/>
</dbReference>
<keyword evidence="7" id="KW-1185">Reference proteome</keyword>
<organism evidence="6 7">
    <name type="scientific">Actinopolymorpha singaporensis</name>
    <dbReference type="NCBI Taxonomy" id="117157"/>
    <lineage>
        <taxon>Bacteria</taxon>
        <taxon>Bacillati</taxon>
        <taxon>Actinomycetota</taxon>
        <taxon>Actinomycetes</taxon>
        <taxon>Propionibacteriales</taxon>
        <taxon>Actinopolymorphaceae</taxon>
        <taxon>Actinopolymorpha</taxon>
    </lineage>
</organism>
<dbReference type="SUPFAM" id="SSF53223">
    <property type="entry name" value="Aminoacid dehydrogenase-like, N-terminal domain"/>
    <property type="match status" value="1"/>
</dbReference>
<evidence type="ECO:0000259" key="1">
    <source>
        <dbReference type="Pfam" id="PF05088"/>
    </source>
</evidence>
<feature type="domain" description="NAD-glutamate dehydrogenase ACT3" evidence="5">
    <location>
        <begin position="573"/>
        <end position="643"/>
    </location>
</feature>
<dbReference type="InterPro" id="IPR036291">
    <property type="entry name" value="NAD(P)-bd_dom_sf"/>
</dbReference>
<dbReference type="GO" id="GO:0004352">
    <property type="term" value="F:glutamate dehydrogenase (NAD+) activity"/>
    <property type="evidence" value="ECO:0007669"/>
    <property type="project" value="InterPro"/>
</dbReference>
<dbReference type="InterPro" id="IPR049056">
    <property type="entry name" value="NAD_Glu_DH_HM3"/>
</dbReference>
<dbReference type="InterPro" id="IPR048381">
    <property type="entry name" value="GDH_C"/>
</dbReference>
<reference evidence="6 7" key="1">
    <citation type="submission" date="2016-10" db="EMBL/GenBank/DDBJ databases">
        <authorList>
            <person name="de Groot N.N."/>
        </authorList>
    </citation>
    <scope>NUCLEOTIDE SEQUENCE [LARGE SCALE GENOMIC DNA]</scope>
    <source>
        <strain evidence="6 7">DSM 22024</strain>
    </source>
</reference>
<dbReference type="Pfam" id="PF21079">
    <property type="entry name" value="GDH_HM2"/>
    <property type="match status" value="1"/>
</dbReference>
<evidence type="ECO:0000259" key="4">
    <source>
        <dbReference type="Pfam" id="PF21076"/>
    </source>
</evidence>
<evidence type="ECO:0000259" key="2">
    <source>
        <dbReference type="Pfam" id="PF21074"/>
    </source>
</evidence>
<feature type="domain" description="NAD-glutamate dehydrogenase N-terminal ACT1" evidence="3">
    <location>
        <begin position="47"/>
        <end position="198"/>
    </location>
</feature>
<sequence length="1638" mass="182993">MGQGEVMTVTGSKWDDAKDAILADAAKVAEHSRSAGALPRDLVERLLAIYYRHVSAEDLLHSDPVDVYGAARSHYRLAQERLQGTAAVNVFTPTVEEHGWSCSHTVVEVVTDDMPFLVDSVTMELSRRNHGIHLVVHPQVTVHREITGRLLGVEGGYNGTPVTAPGRREPDLVAESWIHVEIDRVSDPDDLVQIEADLRRVLNDVRESVEDWEKLQARALEVVEDLATNPPPLPEQEIADARELLTWLADNHFTFLGYREYTLHETPDGDCVMRAIPGKGLGIMRSDPRSVRSFRQMPPEVRTKAKEKRLLIITKANSRSTVHRPAYLDYIGIKTFDESGEVVGERRFLGLFTSAVYTQSVRRIPVLRARTAEVLERSGFSIDSHSGKVLLDILETYPRDELFQVSAEELLPTVMAVLYLQERRRLRLFVRRDDYGRYVSCLVYLPRDRFSTDVRLELQRLLLDAYGGETIDFALRLSESVLARLHFVIRMRRGATIPDLDVAEVEEQLSQATRTWSDDFADALNDQVGEAEAARLLHRYDEAFPVAYRDDFPARTGVADLLRLEELPAEGGLGLSLYEPVDAASNERRFKIYRTGQSLSLSDVLPRLTRMGVEVIDERPYEIETADHRRAWIYDFGLVYDAAAVGAPAAAIRELFQDAFAAVWSGRAESDGFNALVLRAGLDWRQASILRAYAKYMRQSGSTFSQSYIEDALTANVDLACLLVSLFEARFDPHAGQDAKARDEQAAELVDRIEAGLDDVVSLDHDRILRSLLNLVRTTLRTNYFQRGADGEPKPYISFKLDPRSNPELPEPRPQYEIWVYSPRVEGVHLRFGPVARGGLRWSDRREDFRTEVLGLSKAQMVKNTVIVPVGAKGGFFCKQLPDPADRDAWMAEGVASYRTFISGLLDITDNLRRGEVIPPKDVVRHDGDDAYLVVAADKGTASFSDIANDVAKSYGFWLGDAFASGGSDGYDHKAMGITARGAWESVKRHFRELGRDCQNEDFTCVGVGDMSGDVFGNGMLCSRHTRLVAAFDHRHIFLDPDPDPETSYDERRRLFDLPRSSWADYDRDLISKGGGVYRRTAKSIPLSPEVRASLGIARNVDALTPSELIRAILSAPVDLLWNGGIGTYVKASTESHADVGDKANDAVRVNGRQLRAACVGEGGNLGLTQLGRIEYAQQGGKLTTDFIDNSAGVDTSDHEVNIKVLLDRLVQEGDLTGKQRNELLAAMTDEVAQLVLDDNYQQNVALQNAAAGSKALMHVHADWIRRLEKLGLIDRELEFLPTPKQFRERQAQGGGLTPPELAVLFAYTKVVLADELLGTSLPDDPYLNAELVAYFPAPIRERFQEQMAEHPLRREIITTQVVNRMVNMAGMTFYPRLSLETGAPAEELARAHVAARAIFGADEIFAEIQRLDNRIEAGMQVRMRLEVRTIVERASRWFVQNRRPPMDVAGTIEFFAAGMRELSESLPEVLTGRERTLFEGRLHGYVEAGVPEELATRVAALAPTYAGLGIVETANRTGVDLIDVARVHFILGERLELGRLLERILALPRQDRWQTTARATLRDDLHNVHAQLTQDALSVTPDDAEPEQRVEAWAERDQSLVSRTRSTLGEIVEGDVADLARLSVGLRVVRRLLPSAN</sequence>
<dbReference type="RefSeq" id="WP_197681432.1">
    <property type="nucleotide sequence ID" value="NZ_LT629732.1"/>
</dbReference>
<dbReference type="GO" id="GO:0006538">
    <property type="term" value="P:L-glutamate catabolic process"/>
    <property type="evidence" value="ECO:0007669"/>
    <property type="project" value="InterPro"/>
</dbReference>
<dbReference type="InterPro" id="IPR049058">
    <property type="entry name" value="NAD_Glu_DH_HM2"/>
</dbReference>
<name>A0A1H1SZE5_9ACTN</name>
<dbReference type="InterPro" id="IPR046346">
    <property type="entry name" value="Aminoacid_DH-like_N_sf"/>
</dbReference>
<dbReference type="PANTHER" id="PTHR43403">
    <property type="entry name" value="NAD-SPECIFIC GLUTAMATE DEHYDROGENASE"/>
    <property type="match status" value="1"/>
</dbReference>
<dbReference type="Pfam" id="PF21074">
    <property type="entry name" value="GDH_C"/>
    <property type="match status" value="1"/>
</dbReference>
<dbReference type="Pfam" id="PF21077">
    <property type="entry name" value="GDH_ACT3"/>
    <property type="match status" value="1"/>
</dbReference>
<dbReference type="Proteomes" id="UP000198983">
    <property type="component" value="Chromosome I"/>
</dbReference>
<dbReference type="InterPro" id="IPR049062">
    <property type="entry name" value="NAD_Glu_DH_ACT2"/>
</dbReference>
<dbReference type="PIRSF" id="PIRSF036761">
    <property type="entry name" value="GDH_Mll4104"/>
    <property type="match status" value="1"/>
</dbReference>
<dbReference type="Gene3D" id="3.40.50.720">
    <property type="entry name" value="NAD(P)-binding Rossmann-like Domain"/>
    <property type="match status" value="1"/>
</dbReference>
<dbReference type="GO" id="GO:0004069">
    <property type="term" value="F:L-aspartate:2-oxoglutarate aminotransferase activity"/>
    <property type="evidence" value="ECO:0007669"/>
    <property type="project" value="InterPro"/>
</dbReference>
<dbReference type="InterPro" id="IPR024727">
    <property type="entry name" value="NAD_Glu_DH_N_ACT1"/>
</dbReference>
<dbReference type="Pfam" id="PF21076">
    <property type="entry name" value="GDH_ACT2"/>
    <property type="match status" value="1"/>
</dbReference>